<dbReference type="Pfam" id="PF09388">
    <property type="entry name" value="SpoOE-like"/>
    <property type="match status" value="1"/>
</dbReference>
<dbReference type="AlphaFoldDB" id="A0A941ANL9"/>
<organism evidence="1 2">
    <name type="scientific">Halalkalibacter suaedae</name>
    <dbReference type="NCBI Taxonomy" id="2822140"/>
    <lineage>
        <taxon>Bacteria</taxon>
        <taxon>Bacillati</taxon>
        <taxon>Bacillota</taxon>
        <taxon>Bacilli</taxon>
        <taxon>Bacillales</taxon>
        <taxon>Bacillaceae</taxon>
        <taxon>Halalkalibacter</taxon>
    </lineage>
</organism>
<gene>
    <name evidence="1" type="ORF">J7W16_05025</name>
</gene>
<dbReference type="InterPro" id="IPR018540">
    <property type="entry name" value="Spo0E-like"/>
</dbReference>
<dbReference type="EMBL" id="JAGKSQ010000002">
    <property type="protein sequence ID" value="MBP3950487.1"/>
    <property type="molecule type" value="Genomic_DNA"/>
</dbReference>
<protein>
    <submittedName>
        <fullName evidence="1">Spo0E family sporulation regulatory protein-aspartic acid phosphatase</fullName>
    </submittedName>
</protein>
<name>A0A941ANL9_9BACI</name>
<dbReference type="InterPro" id="IPR037208">
    <property type="entry name" value="Spo0E-like_sf"/>
</dbReference>
<sequence>MKIEELLEHIELETKNLSLLVKERGITDHATINQSQKLDELILLYQKHMCVVKKEGREVEKTKEIWIYH</sequence>
<dbReference type="Proteomes" id="UP000678228">
    <property type="component" value="Unassembled WGS sequence"/>
</dbReference>
<dbReference type="Gene3D" id="4.10.280.10">
    <property type="entry name" value="Helix-loop-helix DNA-binding domain"/>
    <property type="match status" value="1"/>
</dbReference>
<dbReference type="GO" id="GO:0043937">
    <property type="term" value="P:regulation of sporulation"/>
    <property type="evidence" value="ECO:0007669"/>
    <property type="project" value="InterPro"/>
</dbReference>
<evidence type="ECO:0000313" key="1">
    <source>
        <dbReference type="EMBL" id="MBP3950487.1"/>
    </source>
</evidence>
<accession>A0A941ANL9</accession>
<dbReference type="InterPro" id="IPR036638">
    <property type="entry name" value="HLH_DNA-bd_sf"/>
</dbReference>
<proteinExistence type="predicted"/>
<comment type="caution">
    <text evidence="1">The sequence shown here is derived from an EMBL/GenBank/DDBJ whole genome shotgun (WGS) entry which is preliminary data.</text>
</comment>
<reference evidence="1" key="1">
    <citation type="submission" date="2021-03" db="EMBL/GenBank/DDBJ databases">
        <title>Bacillus suaedae sp. nov., isolated from Suaeda aralocaspica.</title>
        <authorList>
            <person name="Lei R.F.R."/>
        </authorList>
    </citation>
    <scope>NUCLEOTIDE SEQUENCE</scope>
    <source>
        <strain evidence="1">YZJH907-2</strain>
    </source>
</reference>
<dbReference type="SUPFAM" id="SSF140500">
    <property type="entry name" value="BAS1536-like"/>
    <property type="match status" value="1"/>
</dbReference>
<dbReference type="RefSeq" id="WP_210596128.1">
    <property type="nucleotide sequence ID" value="NZ_JAGKSQ010000002.1"/>
</dbReference>
<dbReference type="GO" id="GO:0046983">
    <property type="term" value="F:protein dimerization activity"/>
    <property type="evidence" value="ECO:0007669"/>
    <property type="project" value="InterPro"/>
</dbReference>
<evidence type="ECO:0000313" key="2">
    <source>
        <dbReference type="Proteomes" id="UP000678228"/>
    </source>
</evidence>
<keyword evidence="2" id="KW-1185">Reference proteome</keyword>